<sequence>MNSIVKQVYDNLVASNMKKLSRLAIIDIMISFCKMNSPSNIFLLKKSMETNFAKDVKCNYALHLFTPQNYGCDLRELFFTRDGKLITDDAEDDSKTLSYKRIELLTLFDTKKIESEIPHIMTDIDDTLFAHSAKGFAGEDQSWIQKVPFPGIKTFYELFYSKLEEPYRYSTVLSATPGFMKMDRINNKQIKSILGPQQHGFIQGEESKLKAIELAKQIKFNSEEAFAYTGSMKHRRCVEYSTLFPEYKLMFIGDNGQGDLIGGLNILRDIPKSCVFIHKIIQNNGTIKTNDEETDNPYPGRLFFFKNYLELGKIFQQINVFNENDINVLRQSVIEDINLNLKKICSKRDIGQCKTTKEYENMLSHYFCCEQANCLMPPHCISETDIFKGGNKRNYKNKTKFKSSFWRIKRSKRKTRKTI</sequence>
<dbReference type="AlphaFoldDB" id="A0A6C0AT87"/>
<organism evidence="1">
    <name type="scientific">viral metagenome</name>
    <dbReference type="NCBI Taxonomy" id="1070528"/>
    <lineage>
        <taxon>unclassified sequences</taxon>
        <taxon>metagenomes</taxon>
        <taxon>organismal metagenomes</taxon>
    </lineage>
</organism>
<accession>A0A6C0AT87</accession>
<evidence type="ECO:0000313" key="1">
    <source>
        <dbReference type="EMBL" id="QHS82776.1"/>
    </source>
</evidence>
<reference evidence="1" key="1">
    <citation type="journal article" date="2020" name="Nature">
        <title>Giant virus diversity and host interactions through global metagenomics.</title>
        <authorList>
            <person name="Schulz F."/>
            <person name="Roux S."/>
            <person name="Paez-Espino D."/>
            <person name="Jungbluth S."/>
            <person name="Walsh D.A."/>
            <person name="Denef V.J."/>
            <person name="McMahon K.D."/>
            <person name="Konstantinidis K.T."/>
            <person name="Eloe-Fadrosh E.A."/>
            <person name="Kyrpides N.C."/>
            <person name="Woyke T."/>
        </authorList>
    </citation>
    <scope>NUCLEOTIDE SEQUENCE</scope>
    <source>
        <strain evidence="1">GVMAG-S-1101171-111</strain>
    </source>
</reference>
<dbReference type="PANTHER" id="PTHR40861:SF1">
    <property type="entry name" value="PHOSPHATIDATE PHOSPHATASE APP1 CATALYTIC DOMAIN-CONTAINING PROTEIN"/>
    <property type="match status" value="1"/>
</dbReference>
<dbReference type="PANTHER" id="PTHR40861">
    <property type="entry name" value="DUF2183 DOMAIN-CONTAINING PROTEIN"/>
    <property type="match status" value="1"/>
</dbReference>
<evidence type="ECO:0008006" key="2">
    <source>
        <dbReference type="Google" id="ProtNLM"/>
    </source>
</evidence>
<proteinExistence type="predicted"/>
<name>A0A6C0AT87_9ZZZZ</name>
<dbReference type="EMBL" id="MN740805">
    <property type="protein sequence ID" value="QHS82776.1"/>
    <property type="molecule type" value="Genomic_DNA"/>
</dbReference>
<protein>
    <recommendedName>
        <fullName evidence="2">Phosphatidate phosphatase APP1 catalytic domain-containing protein</fullName>
    </recommendedName>
</protein>